<protein>
    <recommendedName>
        <fullName evidence="5">LemA family protein</fullName>
    </recommendedName>
</protein>
<dbReference type="Proteomes" id="UP001596114">
    <property type="component" value="Unassembled WGS sequence"/>
</dbReference>
<feature type="transmembrane region" description="Helical" evidence="2">
    <location>
        <begin position="20"/>
        <end position="40"/>
    </location>
</feature>
<comment type="caution">
    <text evidence="3">The sequence shown here is derived from an EMBL/GenBank/DDBJ whole genome shotgun (WGS) entry which is preliminary data.</text>
</comment>
<reference evidence="4" key="1">
    <citation type="journal article" date="2019" name="Int. J. Syst. Evol. Microbiol.">
        <title>The Global Catalogue of Microorganisms (GCM) 10K type strain sequencing project: providing services to taxonomists for standard genome sequencing and annotation.</title>
        <authorList>
            <consortium name="The Broad Institute Genomics Platform"/>
            <consortium name="The Broad Institute Genome Sequencing Center for Infectious Disease"/>
            <person name="Wu L."/>
            <person name="Ma J."/>
        </authorList>
    </citation>
    <scope>NUCLEOTIDE SEQUENCE [LARGE SCALE GENOMIC DNA]</scope>
    <source>
        <strain evidence="4">CGMCC 1.16619</strain>
    </source>
</reference>
<gene>
    <name evidence="3" type="ORF">ACFPPA_03305</name>
</gene>
<evidence type="ECO:0000256" key="1">
    <source>
        <dbReference type="SAM" id="MobiDB-lite"/>
    </source>
</evidence>
<dbReference type="RefSeq" id="WP_377317250.1">
    <property type="nucleotide sequence ID" value="NZ_JBHSNF010000001.1"/>
</dbReference>
<keyword evidence="2" id="KW-0472">Membrane</keyword>
<proteinExistence type="predicted"/>
<evidence type="ECO:0000313" key="4">
    <source>
        <dbReference type="Proteomes" id="UP001596114"/>
    </source>
</evidence>
<accession>A0ABW0QME2</accession>
<evidence type="ECO:0008006" key="5">
    <source>
        <dbReference type="Google" id="ProtNLM"/>
    </source>
</evidence>
<dbReference type="EMBL" id="JBHSNF010000001">
    <property type="protein sequence ID" value="MFC5524762.1"/>
    <property type="molecule type" value="Genomic_DNA"/>
</dbReference>
<name>A0ABW0QME2_9GAMM</name>
<evidence type="ECO:0000313" key="3">
    <source>
        <dbReference type="EMBL" id="MFC5524762.1"/>
    </source>
</evidence>
<sequence>MLTSWISVIAQAAPAPADHSALWTILLTQAVTLGLFYWALREARRKDRKARKAERRKDQKALENHRENERETLRLNLKREVFLEVAPAIQNNYLALAAFVDLQLSIHDLQENTRNTLAQSGGAIAKLQAVAADETLEAARQVQTLLGTIYIRLIAARGALEERNDLDAIREIARLWRNEVAAFPPLISSLIEHVRQELHLPFDRERFVAGVVDSNSRMFAELEKIMGPLG</sequence>
<organism evidence="3 4">
    <name type="scientific">Rhodanobacter ginsengisoli</name>
    <dbReference type="NCBI Taxonomy" id="418646"/>
    <lineage>
        <taxon>Bacteria</taxon>
        <taxon>Pseudomonadati</taxon>
        <taxon>Pseudomonadota</taxon>
        <taxon>Gammaproteobacteria</taxon>
        <taxon>Lysobacterales</taxon>
        <taxon>Rhodanobacteraceae</taxon>
        <taxon>Rhodanobacter</taxon>
    </lineage>
</organism>
<keyword evidence="2" id="KW-1133">Transmembrane helix</keyword>
<evidence type="ECO:0000256" key="2">
    <source>
        <dbReference type="SAM" id="Phobius"/>
    </source>
</evidence>
<feature type="region of interest" description="Disordered" evidence="1">
    <location>
        <begin position="48"/>
        <end position="67"/>
    </location>
</feature>
<feature type="compositionally biased region" description="Basic and acidic residues" evidence="1">
    <location>
        <begin position="55"/>
        <end position="67"/>
    </location>
</feature>
<keyword evidence="2" id="KW-0812">Transmembrane</keyword>
<keyword evidence="4" id="KW-1185">Reference proteome</keyword>